<dbReference type="OrthoDB" id="165038at2"/>
<evidence type="ECO:0000313" key="3">
    <source>
        <dbReference type="Proteomes" id="UP000003947"/>
    </source>
</evidence>
<proteinExistence type="inferred from homology"/>
<dbReference type="AlphaFoldDB" id="I4YRQ0"/>
<organism evidence="2 3">
    <name type="scientific">Microvirga lotononidis</name>
    <dbReference type="NCBI Taxonomy" id="864069"/>
    <lineage>
        <taxon>Bacteria</taxon>
        <taxon>Pseudomonadati</taxon>
        <taxon>Pseudomonadota</taxon>
        <taxon>Alphaproteobacteria</taxon>
        <taxon>Hyphomicrobiales</taxon>
        <taxon>Methylobacteriaceae</taxon>
        <taxon>Microvirga</taxon>
    </lineage>
</organism>
<keyword evidence="3" id="KW-1185">Reference proteome</keyword>
<dbReference type="RefSeq" id="WP_009762693.1">
    <property type="nucleotide sequence ID" value="NZ_CP141051.1"/>
</dbReference>
<dbReference type="STRING" id="864069.MicloDRAFT_00031910"/>
<dbReference type="SUPFAM" id="SSF143120">
    <property type="entry name" value="YefM-like"/>
    <property type="match status" value="1"/>
</dbReference>
<dbReference type="eggNOG" id="ENOG50336NR">
    <property type="taxonomic scope" value="Bacteria"/>
</dbReference>
<reference evidence="2 3" key="1">
    <citation type="submission" date="2012-02" db="EMBL/GenBank/DDBJ databases">
        <title>Improved High-Quality Draft sequence of Microvirga sp. WSM3557.</title>
        <authorList>
            <consortium name="US DOE Joint Genome Institute"/>
            <person name="Lucas S."/>
            <person name="Han J."/>
            <person name="Lapidus A."/>
            <person name="Cheng J.-F."/>
            <person name="Goodwin L."/>
            <person name="Pitluck S."/>
            <person name="Peters L."/>
            <person name="Zhang X."/>
            <person name="Detter J.C."/>
            <person name="Han C."/>
            <person name="Tapia R."/>
            <person name="Land M."/>
            <person name="Hauser L."/>
            <person name="Kyrpides N."/>
            <person name="Ivanova N."/>
            <person name="Pagani I."/>
            <person name="Brau L."/>
            <person name="Yates R."/>
            <person name="O'Hara G."/>
            <person name="Rui T."/>
            <person name="Howieson J."/>
            <person name="Reeve W."/>
            <person name="Woyke T."/>
        </authorList>
    </citation>
    <scope>NUCLEOTIDE SEQUENCE [LARGE SCALE GENOMIC DNA]</scope>
    <source>
        <strain evidence="2 3">WSM3557</strain>
    </source>
</reference>
<dbReference type="InterPro" id="IPR036165">
    <property type="entry name" value="YefM-like_sf"/>
</dbReference>
<dbReference type="EMBL" id="JH660645">
    <property type="protein sequence ID" value="EIM26642.1"/>
    <property type="molecule type" value="Genomic_DNA"/>
</dbReference>
<evidence type="ECO:0008006" key="4">
    <source>
        <dbReference type="Google" id="ProtNLM"/>
    </source>
</evidence>
<evidence type="ECO:0000313" key="2">
    <source>
        <dbReference type="EMBL" id="EIM26642.1"/>
    </source>
</evidence>
<protein>
    <recommendedName>
        <fullName evidence="4">Antitoxin</fullName>
    </recommendedName>
</protein>
<evidence type="ECO:0000256" key="1">
    <source>
        <dbReference type="ARBA" id="ARBA00009981"/>
    </source>
</evidence>
<dbReference type="HOGENOM" id="CLU_172502_2_0_5"/>
<dbReference type="Proteomes" id="UP000003947">
    <property type="component" value="Unassembled WGS sequence"/>
</dbReference>
<dbReference type="PATRIC" id="fig|864069.3.peg.3468"/>
<accession>I4YRQ0</accession>
<comment type="similarity">
    <text evidence="1">Belongs to the phD/YefM antitoxin family.</text>
</comment>
<name>I4YRQ0_9HYPH</name>
<gene>
    <name evidence="2" type="ORF">MicloDRAFT_00031910</name>
</gene>
<sequence>MRVTATEFARNIAKFQHSVHKEPVEVTNHGRTAGFFLSPEEFAEYAYLKAKARKVLLVGNLTEDKVKEIQNTTMDERHAYLNALLDD</sequence>